<feature type="transmembrane region" description="Helical" evidence="1">
    <location>
        <begin position="44"/>
        <end position="69"/>
    </location>
</feature>
<dbReference type="Proteomes" id="UP000199607">
    <property type="component" value="Unassembled WGS sequence"/>
</dbReference>
<organism evidence="2 3">
    <name type="scientific">Halogranum rubrum</name>
    <dbReference type="NCBI Taxonomy" id="553466"/>
    <lineage>
        <taxon>Archaea</taxon>
        <taxon>Methanobacteriati</taxon>
        <taxon>Methanobacteriota</taxon>
        <taxon>Stenosarchaea group</taxon>
        <taxon>Halobacteria</taxon>
        <taxon>Halobacteriales</taxon>
        <taxon>Haloferacaceae</taxon>
    </lineage>
</organism>
<dbReference type="AlphaFoldDB" id="A0A1I4JJF0"/>
<gene>
    <name evidence="2" type="ORF">SAMN04487950_4533</name>
</gene>
<evidence type="ECO:0000256" key="1">
    <source>
        <dbReference type="SAM" id="Phobius"/>
    </source>
</evidence>
<dbReference type="RefSeq" id="WP_089872709.1">
    <property type="nucleotide sequence ID" value="NZ_FOTC01000011.1"/>
</dbReference>
<reference evidence="3" key="1">
    <citation type="submission" date="2016-10" db="EMBL/GenBank/DDBJ databases">
        <authorList>
            <person name="Varghese N."/>
            <person name="Submissions S."/>
        </authorList>
    </citation>
    <scope>NUCLEOTIDE SEQUENCE [LARGE SCALE GENOMIC DNA]</scope>
    <source>
        <strain evidence="3">CGMCC 1.7738</strain>
    </source>
</reference>
<proteinExistence type="predicted"/>
<evidence type="ECO:0000313" key="2">
    <source>
        <dbReference type="EMBL" id="SFL66236.1"/>
    </source>
</evidence>
<keyword evidence="3" id="KW-1185">Reference proteome</keyword>
<sequence>MTTLTAAERVRTRASWLATHAAIATVLTLAPGVVYYYVADEFVGVLLGLLLAALALASLVASLVGGFVANARKRAQMEAKPIANVSKVARERGRD</sequence>
<keyword evidence="1" id="KW-1133">Transmembrane helix</keyword>
<dbReference type="STRING" id="553466.SAMN04487950_4533"/>
<keyword evidence="1" id="KW-0472">Membrane</keyword>
<keyword evidence="1" id="KW-0812">Transmembrane</keyword>
<evidence type="ECO:0000313" key="3">
    <source>
        <dbReference type="Proteomes" id="UP000199607"/>
    </source>
</evidence>
<protein>
    <submittedName>
        <fullName evidence="2">Uncharacterized protein</fullName>
    </submittedName>
</protein>
<accession>A0A1I4JJF0</accession>
<feature type="transmembrane region" description="Helical" evidence="1">
    <location>
        <begin position="16"/>
        <end position="38"/>
    </location>
</feature>
<name>A0A1I4JJF0_9EURY</name>
<dbReference type="EMBL" id="FOTC01000011">
    <property type="protein sequence ID" value="SFL66236.1"/>
    <property type="molecule type" value="Genomic_DNA"/>
</dbReference>